<dbReference type="Proteomes" id="UP000280008">
    <property type="component" value="Unassembled WGS sequence"/>
</dbReference>
<name>A0A495IK31_9MICO</name>
<dbReference type="EC" id="2.7.8.7" evidence="8"/>
<dbReference type="InterPro" id="IPR004568">
    <property type="entry name" value="Ppantetheine-prot_Trfase_dom"/>
</dbReference>
<evidence type="ECO:0000256" key="8">
    <source>
        <dbReference type="HAMAP-Rule" id="MF_00101"/>
    </source>
</evidence>
<comment type="caution">
    <text evidence="10">The sequence shown here is derived from an EMBL/GenBank/DDBJ whole genome shotgun (WGS) entry which is preliminary data.</text>
</comment>
<evidence type="ECO:0000256" key="4">
    <source>
        <dbReference type="ARBA" id="ARBA00022832"/>
    </source>
</evidence>
<dbReference type="InterPro" id="IPR037143">
    <property type="entry name" value="4-PPantetheinyl_Trfase_dom_sf"/>
</dbReference>
<dbReference type="NCBIfam" id="TIGR00556">
    <property type="entry name" value="pantethn_trn"/>
    <property type="match status" value="1"/>
</dbReference>
<dbReference type="NCBIfam" id="NF000832">
    <property type="entry name" value="PRK00070.3-2"/>
    <property type="match status" value="1"/>
</dbReference>
<evidence type="ECO:0000256" key="6">
    <source>
        <dbReference type="ARBA" id="ARBA00023098"/>
    </source>
</evidence>
<dbReference type="Pfam" id="PF01648">
    <property type="entry name" value="ACPS"/>
    <property type="match status" value="1"/>
</dbReference>
<sequence>MSIVGIGVDVVDVQRFGRSLARTPALRQRLFTEAELQRDGEPRRIESLAARFAAKEALIKALGGSTGVFWHDMVVGADDQRAPSLTMTGGARALADSRGVTAVHLSLSHDAGVATAFVVAERVSAGGVSDPAPSTGGHEGRVAG</sequence>
<keyword evidence="11" id="KW-1185">Reference proteome</keyword>
<reference evidence="10 11" key="1">
    <citation type="submission" date="2018-10" db="EMBL/GenBank/DDBJ databases">
        <title>Sequencing the genomes of 1000 actinobacteria strains.</title>
        <authorList>
            <person name="Klenk H.-P."/>
        </authorList>
    </citation>
    <scope>NUCLEOTIDE SEQUENCE [LARGE SCALE GENOMIC DNA]</scope>
    <source>
        <strain evidence="10 11">DSM 17894</strain>
    </source>
</reference>
<dbReference type="Gene3D" id="3.90.470.20">
    <property type="entry name" value="4'-phosphopantetheinyl transferase domain"/>
    <property type="match status" value="1"/>
</dbReference>
<keyword evidence="3 8" id="KW-0479">Metal-binding</keyword>
<proteinExistence type="inferred from homology"/>
<gene>
    <name evidence="8" type="primary">acpS</name>
    <name evidence="10" type="ORF">C8E83_2624</name>
</gene>
<keyword evidence="2 8" id="KW-0808">Transferase</keyword>
<evidence type="ECO:0000313" key="10">
    <source>
        <dbReference type="EMBL" id="RKR75476.1"/>
    </source>
</evidence>
<dbReference type="GO" id="GO:0005737">
    <property type="term" value="C:cytoplasm"/>
    <property type="evidence" value="ECO:0007669"/>
    <property type="project" value="UniProtKB-SubCell"/>
</dbReference>
<keyword evidence="6 8" id="KW-0443">Lipid metabolism</keyword>
<keyword evidence="8" id="KW-0963">Cytoplasm</keyword>
<dbReference type="HAMAP" id="MF_00101">
    <property type="entry name" value="AcpS"/>
    <property type="match status" value="1"/>
</dbReference>
<keyword evidence="5 8" id="KW-0460">Magnesium</keyword>
<keyword evidence="4 8" id="KW-0276">Fatty acid metabolism</keyword>
<protein>
    <recommendedName>
        <fullName evidence="8">Holo-[acyl-carrier-protein] synthase</fullName>
        <shortName evidence="8">Holo-ACP synthase</shortName>
        <ecNumber evidence="8">2.7.8.7</ecNumber>
    </recommendedName>
    <alternativeName>
        <fullName evidence="8">4'-phosphopantetheinyl transferase AcpS</fullName>
    </alternativeName>
</protein>
<comment type="similarity">
    <text evidence="8">Belongs to the P-Pant transferase superfamily. AcpS family.</text>
</comment>
<dbReference type="AlphaFoldDB" id="A0A495IK31"/>
<organism evidence="10 11">
    <name type="scientific">Frondihabitans australicus</name>
    <dbReference type="NCBI Taxonomy" id="386892"/>
    <lineage>
        <taxon>Bacteria</taxon>
        <taxon>Bacillati</taxon>
        <taxon>Actinomycetota</taxon>
        <taxon>Actinomycetes</taxon>
        <taxon>Micrococcales</taxon>
        <taxon>Microbacteriaceae</taxon>
        <taxon>Frondihabitans</taxon>
    </lineage>
</organism>
<evidence type="ECO:0000256" key="3">
    <source>
        <dbReference type="ARBA" id="ARBA00022723"/>
    </source>
</evidence>
<evidence type="ECO:0000256" key="2">
    <source>
        <dbReference type="ARBA" id="ARBA00022679"/>
    </source>
</evidence>
<accession>A0A495IK31</accession>
<comment type="subcellular location">
    <subcellularLocation>
        <location evidence="8">Cytoplasm</location>
    </subcellularLocation>
</comment>
<dbReference type="GO" id="GO:0006633">
    <property type="term" value="P:fatty acid biosynthetic process"/>
    <property type="evidence" value="ECO:0007669"/>
    <property type="project" value="UniProtKB-UniRule"/>
</dbReference>
<dbReference type="InterPro" id="IPR002582">
    <property type="entry name" value="ACPS"/>
</dbReference>
<dbReference type="EMBL" id="RBKS01000001">
    <property type="protein sequence ID" value="RKR75476.1"/>
    <property type="molecule type" value="Genomic_DNA"/>
</dbReference>
<feature type="binding site" evidence="8">
    <location>
        <position position="56"/>
    </location>
    <ligand>
        <name>Mg(2+)</name>
        <dbReference type="ChEBI" id="CHEBI:18420"/>
    </ligand>
</feature>
<dbReference type="InterPro" id="IPR008278">
    <property type="entry name" value="4-PPantetheinyl_Trfase_dom"/>
</dbReference>
<comment type="function">
    <text evidence="8">Transfers the 4'-phosphopantetheine moiety from coenzyme A to a Ser of acyl-carrier-protein.</text>
</comment>
<dbReference type="GO" id="GO:0008897">
    <property type="term" value="F:holo-[acyl-carrier-protein] synthase activity"/>
    <property type="evidence" value="ECO:0007669"/>
    <property type="project" value="UniProtKB-UniRule"/>
</dbReference>
<dbReference type="GO" id="GO:0000287">
    <property type="term" value="F:magnesium ion binding"/>
    <property type="evidence" value="ECO:0007669"/>
    <property type="project" value="UniProtKB-UniRule"/>
</dbReference>
<evidence type="ECO:0000313" key="11">
    <source>
        <dbReference type="Proteomes" id="UP000280008"/>
    </source>
</evidence>
<evidence type="ECO:0000256" key="7">
    <source>
        <dbReference type="ARBA" id="ARBA00023160"/>
    </source>
</evidence>
<evidence type="ECO:0000256" key="1">
    <source>
        <dbReference type="ARBA" id="ARBA00022516"/>
    </source>
</evidence>
<comment type="cofactor">
    <cofactor evidence="8">
        <name>Mg(2+)</name>
        <dbReference type="ChEBI" id="CHEBI:18420"/>
    </cofactor>
</comment>
<keyword evidence="1 8" id="KW-0444">Lipid biosynthesis</keyword>
<evidence type="ECO:0000256" key="5">
    <source>
        <dbReference type="ARBA" id="ARBA00022842"/>
    </source>
</evidence>
<comment type="catalytic activity">
    <reaction evidence="8">
        <text>apo-[ACP] + CoA = holo-[ACP] + adenosine 3',5'-bisphosphate + H(+)</text>
        <dbReference type="Rhea" id="RHEA:12068"/>
        <dbReference type="Rhea" id="RHEA-COMP:9685"/>
        <dbReference type="Rhea" id="RHEA-COMP:9690"/>
        <dbReference type="ChEBI" id="CHEBI:15378"/>
        <dbReference type="ChEBI" id="CHEBI:29999"/>
        <dbReference type="ChEBI" id="CHEBI:57287"/>
        <dbReference type="ChEBI" id="CHEBI:58343"/>
        <dbReference type="ChEBI" id="CHEBI:64479"/>
        <dbReference type="EC" id="2.7.8.7"/>
    </reaction>
</comment>
<evidence type="ECO:0000259" key="9">
    <source>
        <dbReference type="Pfam" id="PF01648"/>
    </source>
</evidence>
<dbReference type="SUPFAM" id="SSF56214">
    <property type="entry name" value="4'-phosphopantetheinyl transferase"/>
    <property type="match status" value="1"/>
</dbReference>
<feature type="domain" description="4'-phosphopantetheinyl transferase" evidence="9">
    <location>
        <begin position="5"/>
        <end position="98"/>
    </location>
</feature>
<keyword evidence="7 8" id="KW-0275">Fatty acid biosynthesis</keyword>
<dbReference type="NCBIfam" id="TIGR00516">
    <property type="entry name" value="acpS"/>
    <property type="match status" value="1"/>
</dbReference>
<feature type="binding site" evidence="8">
    <location>
        <position position="9"/>
    </location>
    <ligand>
        <name>Mg(2+)</name>
        <dbReference type="ChEBI" id="CHEBI:18420"/>
    </ligand>
</feature>